<organism evidence="10 13">
    <name type="scientific">Rotaria magnacalcarata</name>
    <dbReference type="NCBI Taxonomy" id="392030"/>
    <lineage>
        <taxon>Eukaryota</taxon>
        <taxon>Metazoa</taxon>
        <taxon>Spiralia</taxon>
        <taxon>Gnathifera</taxon>
        <taxon>Rotifera</taxon>
        <taxon>Eurotatoria</taxon>
        <taxon>Bdelloidea</taxon>
        <taxon>Philodinida</taxon>
        <taxon>Philodinidae</taxon>
        <taxon>Rotaria</taxon>
    </lineage>
</organism>
<dbReference type="EMBL" id="CAJOBJ010003273">
    <property type="protein sequence ID" value="CAF3959376.1"/>
    <property type="molecule type" value="Genomic_DNA"/>
</dbReference>
<comment type="subcellular location">
    <subcellularLocation>
        <location evidence="1 8">Membrane</location>
        <topology evidence="1 8">Multi-pass membrane protein</topology>
    </subcellularLocation>
</comment>
<dbReference type="EMBL" id="CAJNOW010000834">
    <property type="protein sequence ID" value="CAF1295812.1"/>
    <property type="molecule type" value="Genomic_DNA"/>
</dbReference>
<dbReference type="Proteomes" id="UP000681720">
    <property type="component" value="Unassembled WGS sequence"/>
</dbReference>
<keyword evidence="5 8" id="KW-1133">Transmembrane helix</keyword>
<keyword evidence="3 8" id="KW-0813">Transport</keyword>
<accession>A0A815DE74</accession>
<feature type="transmembrane region" description="Helical" evidence="8">
    <location>
        <begin position="63"/>
        <end position="84"/>
    </location>
</feature>
<comment type="similarity">
    <text evidence="2 8">Belongs to the ZIP transporter (TC 2.A.5) family.</text>
</comment>
<evidence type="ECO:0000256" key="2">
    <source>
        <dbReference type="ARBA" id="ARBA00006939"/>
    </source>
</evidence>
<sequence length="350" mass="38346">MLTRINLRATANNDCIITDDDGEDPYNLDLHIVSVFVLLVVSLLGTVFSIITTRIKRLRINPIIIETGKFFGSGVVLATGFIHMLPPAMEALTHPCLPDSWNVYSAYAGLFAMLAALVMQFIEFSAHERYQSRVQPILKNRNDESNNKENIEIDCSASQNGTKSAQCDNTSDHHHHHHHHGAAFHDDNQSKKISTYLLEFGIALHSILIGLTLGTTTESFVALFIALVFHQFFEAIALGAQISRLNRISLLSIILMVVFFVLTTPIGIAIGIGIHYTAYNPDSVAALLTNGILDSVSGGILIYVALVNLITAEMGPGARSFHSLSKRLKLLYFVSLYAGVAAMAVVGRWA</sequence>
<dbReference type="Proteomes" id="UP000663834">
    <property type="component" value="Unassembled WGS sequence"/>
</dbReference>
<dbReference type="NCBIfam" id="TIGR00820">
    <property type="entry name" value="zip"/>
    <property type="match status" value="1"/>
</dbReference>
<evidence type="ECO:0000256" key="3">
    <source>
        <dbReference type="ARBA" id="ARBA00022448"/>
    </source>
</evidence>
<proteinExistence type="inferred from homology"/>
<evidence type="ECO:0000313" key="13">
    <source>
        <dbReference type="Proteomes" id="UP000663834"/>
    </source>
</evidence>
<dbReference type="AlphaFoldDB" id="A0A815DE74"/>
<evidence type="ECO:0000256" key="6">
    <source>
        <dbReference type="ARBA" id="ARBA00023065"/>
    </source>
</evidence>
<dbReference type="InterPro" id="IPR004698">
    <property type="entry name" value="Zn/Fe_permease_fun/pln"/>
</dbReference>
<dbReference type="PANTHER" id="PTHR11040">
    <property type="entry name" value="ZINC/IRON TRANSPORTER"/>
    <property type="match status" value="1"/>
</dbReference>
<feature type="compositionally biased region" description="Polar residues" evidence="9">
    <location>
        <begin position="160"/>
        <end position="169"/>
    </location>
</feature>
<keyword evidence="7 8" id="KW-0472">Membrane</keyword>
<feature type="transmembrane region" description="Helical" evidence="8">
    <location>
        <begin position="284"/>
        <end position="309"/>
    </location>
</feature>
<evidence type="ECO:0000256" key="8">
    <source>
        <dbReference type="RuleBase" id="RU362088"/>
    </source>
</evidence>
<protein>
    <submittedName>
        <fullName evidence="10">Uncharacterized protein</fullName>
    </submittedName>
</protein>
<dbReference type="Proteomes" id="UP000663855">
    <property type="component" value="Unassembled WGS sequence"/>
</dbReference>
<evidence type="ECO:0000313" key="12">
    <source>
        <dbReference type="EMBL" id="CAF3959376.1"/>
    </source>
</evidence>
<dbReference type="OrthoDB" id="448280at2759"/>
<evidence type="ECO:0000256" key="5">
    <source>
        <dbReference type="ARBA" id="ARBA00022989"/>
    </source>
</evidence>
<dbReference type="GO" id="GO:0005385">
    <property type="term" value="F:zinc ion transmembrane transporter activity"/>
    <property type="evidence" value="ECO:0007669"/>
    <property type="project" value="InterPro"/>
</dbReference>
<evidence type="ECO:0000313" key="11">
    <source>
        <dbReference type="EMBL" id="CAF1518978.1"/>
    </source>
</evidence>
<name>A0A815DE74_9BILA</name>
<feature type="transmembrane region" description="Helical" evidence="8">
    <location>
        <begin position="196"/>
        <end position="214"/>
    </location>
</feature>
<dbReference type="EMBL" id="CAJNOV010013372">
    <property type="protein sequence ID" value="CAF1518978.1"/>
    <property type="molecule type" value="Genomic_DNA"/>
</dbReference>
<feature type="compositionally biased region" description="Basic residues" evidence="9">
    <location>
        <begin position="173"/>
        <end position="182"/>
    </location>
</feature>
<evidence type="ECO:0000256" key="9">
    <source>
        <dbReference type="SAM" id="MobiDB-lite"/>
    </source>
</evidence>
<evidence type="ECO:0000313" key="10">
    <source>
        <dbReference type="EMBL" id="CAF1295812.1"/>
    </source>
</evidence>
<gene>
    <name evidence="11" type="ORF">CJN711_LOCUS28273</name>
    <name evidence="12" type="ORF">GIL414_LOCUS9532</name>
    <name evidence="10" type="ORF">KQP761_LOCUS4522</name>
</gene>
<dbReference type="InterPro" id="IPR003689">
    <property type="entry name" value="ZIP"/>
</dbReference>
<feature type="transmembrane region" description="Helical" evidence="8">
    <location>
        <begin position="250"/>
        <end position="278"/>
    </location>
</feature>
<feature type="region of interest" description="Disordered" evidence="9">
    <location>
        <begin position="160"/>
        <end position="185"/>
    </location>
</feature>
<feature type="transmembrane region" description="Helical" evidence="8">
    <location>
        <begin position="330"/>
        <end position="349"/>
    </location>
</feature>
<evidence type="ECO:0000256" key="1">
    <source>
        <dbReference type="ARBA" id="ARBA00004141"/>
    </source>
</evidence>
<feature type="transmembrane region" description="Helical" evidence="8">
    <location>
        <begin position="30"/>
        <end position="51"/>
    </location>
</feature>
<dbReference type="GO" id="GO:0005886">
    <property type="term" value="C:plasma membrane"/>
    <property type="evidence" value="ECO:0007669"/>
    <property type="project" value="TreeGrafter"/>
</dbReference>
<reference evidence="10" key="1">
    <citation type="submission" date="2021-02" db="EMBL/GenBank/DDBJ databases">
        <authorList>
            <person name="Nowell W R."/>
        </authorList>
    </citation>
    <scope>NUCLEOTIDE SEQUENCE</scope>
</reference>
<evidence type="ECO:0000256" key="4">
    <source>
        <dbReference type="ARBA" id="ARBA00022692"/>
    </source>
</evidence>
<dbReference type="Pfam" id="PF02535">
    <property type="entry name" value="Zip"/>
    <property type="match status" value="1"/>
</dbReference>
<keyword evidence="4 8" id="KW-0812">Transmembrane</keyword>
<feature type="transmembrane region" description="Helical" evidence="8">
    <location>
        <begin position="104"/>
        <end position="122"/>
    </location>
</feature>
<evidence type="ECO:0000256" key="7">
    <source>
        <dbReference type="ARBA" id="ARBA00023136"/>
    </source>
</evidence>
<dbReference type="PANTHER" id="PTHR11040:SF44">
    <property type="entry name" value="PROTEIN ZNTC-RELATED"/>
    <property type="match status" value="1"/>
</dbReference>
<comment type="caution">
    <text evidence="10">The sequence shown here is derived from an EMBL/GenBank/DDBJ whole genome shotgun (WGS) entry which is preliminary data.</text>
</comment>
<feature type="transmembrane region" description="Helical" evidence="8">
    <location>
        <begin position="220"/>
        <end position="238"/>
    </location>
</feature>
<keyword evidence="6 8" id="KW-0406">Ion transport</keyword>